<evidence type="ECO:0000313" key="11">
    <source>
        <dbReference type="Proteomes" id="UP000216024"/>
    </source>
</evidence>
<dbReference type="PROSITE" id="PS50928">
    <property type="entry name" value="ABC_TM1"/>
    <property type="match status" value="1"/>
</dbReference>
<dbReference type="GO" id="GO:0048473">
    <property type="term" value="P:D-methionine transmembrane transport"/>
    <property type="evidence" value="ECO:0007669"/>
    <property type="project" value="TreeGrafter"/>
</dbReference>
<dbReference type="CDD" id="cd06261">
    <property type="entry name" value="TM_PBP2"/>
    <property type="match status" value="1"/>
</dbReference>
<dbReference type="Proteomes" id="UP000216024">
    <property type="component" value="Unassembled WGS sequence"/>
</dbReference>
<evidence type="ECO:0000256" key="4">
    <source>
        <dbReference type="ARBA" id="ARBA00022475"/>
    </source>
</evidence>
<dbReference type="GO" id="GO:0005886">
    <property type="term" value="C:plasma membrane"/>
    <property type="evidence" value="ECO:0007669"/>
    <property type="project" value="UniProtKB-SubCell"/>
</dbReference>
<gene>
    <name evidence="10" type="ORF">CCE28_10340</name>
</gene>
<comment type="similarity">
    <text evidence="2">Belongs to the binding-protein-dependent transport system permease family. CysTW subfamily.</text>
</comment>
<evidence type="ECO:0000256" key="5">
    <source>
        <dbReference type="ARBA" id="ARBA00022692"/>
    </source>
</evidence>
<dbReference type="RefSeq" id="WP_095133636.1">
    <property type="nucleotide sequence ID" value="NZ_NIBG01000008.1"/>
</dbReference>
<evidence type="ECO:0000256" key="1">
    <source>
        <dbReference type="ARBA" id="ARBA00004651"/>
    </source>
</evidence>
<dbReference type="PANTHER" id="PTHR30450:SF1">
    <property type="entry name" value="D-METHIONINE TRANSPORT SYSTEM PERMEASE PROTEIN METI-RELATED"/>
    <property type="match status" value="1"/>
</dbReference>
<dbReference type="EMBL" id="NIBG01000008">
    <property type="protein sequence ID" value="PAB59256.1"/>
    <property type="molecule type" value="Genomic_DNA"/>
</dbReference>
<keyword evidence="11" id="KW-1185">Reference proteome</keyword>
<feature type="transmembrane region" description="Helical" evidence="8">
    <location>
        <begin position="116"/>
        <end position="138"/>
    </location>
</feature>
<feature type="domain" description="ABC transmembrane type-1" evidence="9">
    <location>
        <begin position="12"/>
        <end position="204"/>
    </location>
</feature>
<keyword evidence="4" id="KW-1003">Cell membrane</keyword>
<evidence type="ECO:0000259" key="9">
    <source>
        <dbReference type="PROSITE" id="PS50928"/>
    </source>
</evidence>
<comment type="subcellular location">
    <subcellularLocation>
        <location evidence="1 8">Cell membrane</location>
        <topology evidence="1 8">Multi-pass membrane protein</topology>
    </subcellularLocation>
</comment>
<feature type="transmembrane region" description="Helical" evidence="8">
    <location>
        <begin position="183"/>
        <end position="202"/>
    </location>
</feature>
<dbReference type="OrthoDB" id="9793490at2"/>
<feature type="transmembrane region" description="Helical" evidence="8">
    <location>
        <begin position="144"/>
        <end position="171"/>
    </location>
</feature>
<evidence type="ECO:0000256" key="3">
    <source>
        <dbReference type="ARBA" id="ARBA00022448"/>
    </source>
</evidence>
<reference evidence="10 11" key="1">
    <citation type="submission" date="2017-06" db="EMBL/GenBank/DDBJ databases">
        <title>Draft genome sequence of anaerobic fermentative bacterium Anaeromicrobium sediminis DY2726D isolated from West Pacific Ocean sediments.</title>
        <authorList>
            <person name="Zeng X."/>
        </authorList>
    </citation>
    <scope>NUCLEOTIDE SEQUENCE [LARGE SCALE GENOMIC DNA]</scope>
    <source>
        <strain evidence="10 11">DY2726D</strain>
    </source>
</reference>
<accession>A0A267MIA2</accession>
<proteinExistence type="inferred from homology"/>
<dbReference type="InterPro" id="IPR035906">
    <property type="entry name" value="MetI-like_sf"/>
</dbReference>
<dbReference type="Pfam" id="PF00528">
    <property type="entry name" value="BPD_transp_1"/>
    <property type="match status" value="1"/>
</dbReference>
<dbReference type="NCBIfam" id="NF008049">
    <property type="entry name" value="PRK10782.1"/>
    <property type="match status" value="1"/>
</dbReference>
<evidence type="ECO:0000256" key="6">
    <source>
        <dbReference type="ARBA" id="ARBA00022989"/>
    </source>
</evidence>
<evidence type="ECO:0000313" key="10">
    <source>
        <dbReference type="EMBL" id="PAB59256.1"/>
    </source>
</evidence>
<comment type="caution">
    <text evidence="10">The sequence shown here is derived from an EMBL/GenBank/DDBJ whole genome shotgun (WGS) entry which is preliminary data.</text>
</comment>
<keyword evidence="5 8" id="KW-0812">Transmembrane</keyword>
<dbReference type="InterPro" id="IPR000515">
    <property type="entry name" value="MetI-like"/>
</dbReference>
<protein>
    <submittedName>
        <fullName evidence="10">Methionine ABC transporter permease</fullName>
    </submittedName>
</protein>
<dbReference type="AlphaFoldDB" id="A0A267MIA2"/>
<evidence type="ECO:0000256" key="7">
    <source>
        <dbReference type="ARBA" id="ARBA00023136"/>
    </source>
</evidence>
<organism evidence="10 11">
    <name type="scientific">Anaeromicrobium sediminis</name>
    <dbReference type="NCBI Taxonomy" id="1478221"/>
    <lineage>
        <taxon>Bacteria</taxon>
        <taxon>Bacillati</taxon>
        <taxon>Bacillota</taxon>
        <taxon>Clostridia</taxon>
        <taxon>Peptostreptococcales</taxon>
        <taxon>Thermotaleaceae</taxon>
        <taxon>Anaeromicrobium</taxon>
    </lineage>
</organism>
<feature type="transmembrane region" description="Helical" evidence="8">
    <location>
        <begin position="81"/>
        <end position="104"/>
    </location>
</feature>
<keyword evidence="6 8" id="KW-1133">Transmembrane helix</keyword>
<dbReference type="Gene3D" id="1.10.3720.10">
    <property type="entry name" value="MetI-like"/>
    <property type="match status" value="1"/>
</dbReference>
<dbReference type="SUPFAM" id="SSF161098">
    <property type="entry name" value="MetI-like"/>
    <property type="match status" value="1"/>
</dbReference>
<feature type="transmembrane region" description="Helical" evidence="8">
    <location>
        <begin position="51"/>
        <end position="75"/>
    </location>
</feature>
<name>A0A267MIA2_9FIRM</name>
<keyword evidence="3 8" id="KW-0813">Transport</keyword>
<dbReference type="PANTHER" id="PTHR30450">
    <property type="entry name" value="ABC TRANSPORTER PERMEASE"/>
    <property type="match status" value="1"/>
</dbReference>
<dbReference type="FunFam" id="1.10.3720.10:FF:000002">
    <property type="entry name" value="D-methionine ABC transporter permease MetI"/>
    <property type="match status" value="1"/>
</dbReference>
<keyword evidence="7 8" id="KW-0472">Membrane</keyword>
<dbReference type="InterPro" id="IPR051322">
    <property type="entry name" value="AA_ABC_Transporter_Permease"/>
</dbReference>
<evidence type="ECO:0000256" key="8">
    <source>
        <dbReference type="RuleBase" id="RU363032"/>
    </source>
</evidence>
<feature type="transmembrane region" description="Helical" evidence="8">
    <location>
        <begin position="16"/>
        <end position="39"/>
    </location>
</feature>
<evidence type="ECO:0000256" key="2">
    <source>
        <dbReference type="ARBA" id="ARBA00007069"/>
    </source>
</evidence>
<sequence>MNNILSLIIPSLNETLFMVGLSTLLTILLGLPLGITLVVTDENHILPNKSVNRILSWIINITRSLPFIILMVFIIPFTRFVVGTTLGTKAAIVPLVIAATPFYARVVESSIREIQWGVIEASLAMGATPMKIITQVLIPEATPSLVLGITITLINIVGYSAMAGAIGGGGLGDLAIRYGYQRFRVDIMWSTIIVLILLVQIIQSTGNKLASLINKK</sequence>